<feature type="compositionally biased region" description="Basic and acidic residues" evidence="1">
    <location>
        <begin position="64"/>
        <end position="78"/>
    </location>
</feature>
<protein>
    <submittedName>
        <fullName evidence="2">Uncharacterized protein</fullName>
    </submittedName>
</protein>
<dbReference type="Proteomes" id="UP001231124">
    <property type="component" value="Unassembled WGS sequence"/>
</dbReference>
<comment type="caution">
    <text evidence="2">The sequence shown here is derived from an EMBL/GenBank/DDBJ whole genome shotgun (WGS) entry which is preliminary data.</text>
</comment>
<sequence>MTDTIRMVAKTTFHNPRVRNDKNGLVEEGDRFETDVAHARDLQRLGHAEAIEGALDGVEIPPLEPHHQVSQRDLDADRRRRRAAPAETA</sequence>
<proteinExistence type="predicted"/>
<evidence type="ECO:0000313" key="2">
    <source>
        <dbReference type="EMBL" id="MDQ0448855.1"/>
    </source>
</evidence>
<organism evidence="2 3">
    <name type="scientific">Methylobacterium aerolatum</name>
    <dbReference type="NCBI Taxonomy" id="418708"/>
    <lineage>
        <taxon>Bacteria</taxon>
        <taxon>Pseudomonadati</taxon>
        <taxon>Pseudomonadota</taxon>
        <taxon>Alphaproteobacteria</taxon>
        <taxon>Hyphomicrobiales</taxon>
        <taxon>Methylobacteriaceae</taxon>
        <taxon>Methylobacterium</taxon>
    </lineage>
</organism>
<dbReference type="RefSeq" id="WP_238202034.1">
    <property type="nucleotide sequence ID" value="NZ_BPQE01000008.1"/>
</dbReference>
<name>A0ABU0I4Q2_9HYPH</name>
<evidence type="ECO:0000256" key="1">
    <source>
        <dbReference type="SAM" id="MobiDB-lite"/>
    </source>
</evidence>
<keyword evidence="3" id="KW-1185">Reference proteome</keyword>
<accession>A0ABU0I4Q2</accession>
<gene>
    <name evidence="2" type="ORF">QO012_003367</name>
</gene>
<feature type="region of interest" description="Disordered" evidence="1">
    <location>
        <begin position="59"/>
        <end position="89"/>
    </location>
</feature>
<reference evidence="2 3" key="1">
    <citation type="submission" date="2023-07" db="EMBL/GenBank/DDBJ databases">
        <title>Genomic Encyclopedia of Type Strains, Phase IV (KMG-IV): sequencing the most valuable type-strain genomes for metagenomic binning, comparative biology and taxonomic classification.</title>
        <authorList>
            <person name="Goeker M."/>
        </authorList>
    </citation>
    <scope>NUCLEOTIDE SEQUENCE [LARGE SCALE GENOMIC DNA]</scope>
    <source>
        <strain evidence="2 3">DSM 19013</strain>
    </source>
</reference>
<dbReference type="EMBL" id="JAUSVP010000011">
    <property type="protein sequence ID" value="MDQ0448855.1"/>
    <property type="molecule type" value="Genomic_DNA"/>
</dbReference>
<evidence type="ECO:0000313" key="3">
    <source>
        <dbReference type="Proteomes" id="UP001231124"/>
    </source>
</evidence>